<protein>
    <submittedName>
        <fullName evidence="3">HEAT and Armadillo domain-containing protein 2</fullName>
    </submittedName>
</protein>
<evidence type="ECO:0000256" key="2">
    <source>
        <dbReference type="SAM" id="MobiDB-lite"/>
    </source>
</evidence>
<feature type="compositionally biased region" description="Low complexity" evidence="2">
    <location>
        <begin position="743"/>
        <end position="760"/>
    </location>
</feature>
<dbReference type="InterPro" id="IPR016024">
    <property type="entry name" value="ARM-type_fold"/>
</dbReference>
<gene>
    <name evidence="3" type="ORF">O9G_003522</name>
</gene>
<feature type="compositionally biased region" description="Low complexity" evidence="2">
    <location>
        <begin position="768"/>
        <end position="788"/>
    </location>
</feature>
<feature type="repeat" description="HEAT" evidence="1">
    <location>
        <begin position="258"/>
        <end position="295"/>
    </location>
</feature>
<dbReference type="PANTHER" id="PTHR21467">
    <property type="entry name" value="PROTEIN PHOSPHATASE 4 REGULATORY SUBUNIT 4 PPP4R4"/>
    <property type="match status" value="1"/>
</dbReference>
<reference evidence="3 4" key="1">
    <citation type="journal article" date="2013" name="Curr. Biol.">
        <title>Shared signatures of parasitism and phylogenomics unite Cryptomycota and microsporidia.</title>
        <authorList>
            <person name="James T.Y."/>
            <person name="Pelin A."/>
            <person name="Bonen L."/>
            <person name="Ahrendt S."/>
            <person name="Sain D."/>
            <person name="Corradi N."/>
            <person name="Stajich J.E."/>
        </authorList>
    </citation>
    <scope>NUCLEOTIDE SEQUENCE [LARGE SCALE GENOMIC DNA]</scope>
    <source>
        <strain evidence="3 4">CSF55</strain>
    </source>
</reference>
<organism evidence="3 4">
    <name type="scientific">Rozella allomycis (strain CSF55)</name>
    <dbReference type="NCBI Taxonomy" id="988480"/>
    <lineage>
        <taxon>Eukaryota</taxon>
        <taxon>Fungi</taxon>
        <taxon>Fungi incertae sedis</taxon>
        <taxon>Cryptomycota</taxon>
        <taxon>Cryptomycota incertae sedis</taxon>
        <taxon>Rozella</taxon>
    </lineage>
</organism>
<feature type="compositionally biased region" description="Basic and acidic residues" evidence="2">
    <location>
        <begin position="721"/>
        <end position="738"/>
    </location>
</feature>
<name>A0A075APN2_ROZAC</name>
<feature type="compositionally biased region" description="Low complexity" evidence="2">
    <location>
        <begin position="667"/>
        <end position="698"/>
    </location>
</feature>
<accession>A0A075APN2</accession>
<dbReference type="GO" id="GO:0008287">
    <property type="term" value="C:protein serine/threonine phosphatase complex"/>
    <property type="evidence" value="ECO:0007669"/>
    <property type="project" value="TreeGrafter"/>
</dbReference>
<feature type="compositionally biased region" description="Basic and acidic residues" evidence="2">
    <location>
        <begin position="599"/>
        <end position="641"/>
    </location>
</feature>
<dbReference type="GO" id="GO:0019888">
    <property type="term" value="F:protein phosphatase regulator activity"/>
    <property type="evidence" value="ECO:0007669"/>
    <property type="project" value="TreeGrafter"/>
</dbReference>
<evidence type="ECO:0000256" key="1">
    <source>
        <dbReference type="PROSITE-ProRule" id="PRU00103"/>
    </source>
</evidence>
<proteinExistence type="predicted"/>
<dbReference type="HOGENOM" id="CLU_350269_0_0_1"/>
<evidence type="ECO:0000313" key="3">
    <source>
        <dbReference type="EMBL" id="EPZ32058.1"/>
    </source>
</evidence>
<dbReference type="SUPFAM" id="SSF48371">
    <property type="entry name" value="ARM repeat"/>
    <property type="match status" value="1"/>
</dbReference>
<dbReference type="PROSITE" id="PS50077">
    <property type="entry name" value="HEAT_REPEAT"/>
    <property type="match status" value="1"/>
</dbReference>
<dbReference type="STRING" id="988480.A0A075APN2"/>
<dbReference type="OrthoDB" id="340346at2759"/>
<dbReference type="Proteomes" id="UP000030755">
    <property type="component" value="Unassembled WGS sequence"/>
</dbReference>
<dbReference type="EMBL" id="KE561190">
    <property type="protein sequence ID" value="EPZ32058.1"/>
    <property type="molecule type" value="Genomic_DNA"/>
</dbReference>
<dbReference type="AlphaFoldDB" id="A0A075APN2"/>
<dbReference type="OMA" id="WRTERKA"/>
<evidence type="ECO:0000313" key="4">
    <source>
        <dbReference type="Proteomes" id="UP000030755"/>
    </source>
</evidence>
<dbReference type="GO" id="GO:0005829">
    <property type="term" value="C:cytosol"/>
    <property type="evidence" value="ECO:0007669"/>
    <property type="project" value="TreeGrafter"/>
</dbReference>
<feature type="region of interest" description="Disordered" evidence="2">
    <location>
        <begin position="593"/>
        <end position="804"/>
    </location>
</feature>
<dbReference type="PANTHER" id="PTHR21467:SF0">
    <property type="entry name" value="SERINE_THREONINE-PROTEIN PHOSPHATASE 4 REGULATORY SUBUNIT 4"/>
    <property type="match status" value="1"/>
</dbReference>
<keyword evidence="4" id="KW-1185">Reference proteome</keyword>
<dbReference type="InterPro" id="IPR021133">
    <property type="entry name" value="HEAT_type_2"/>
</dbReference>
<sequence>MSSDFSWEFSDWENALDISTEDLEDEIKGIDESKALKTQKTKEEIEKFLVDESLNDVDRALHLLKRGVNVQKLSILNSMEKLLEEYPQESIQRFFPEAIKHVYIEGPQFQLAFGKAIQELIKTNLVPKSFIQHSLFPCLKKIFQVDSEEWQDIMLSVYPYLGTDTLENEVRLLLICKMVLPEALIFGGIAQPVASRRWCCRAIGSLASLLPSKRIEDGFLKKAIALSQDTDHEVRSCMCAQMNSIARGIGLMGTKSDLIDDYMELLVDEYEDVRIAAITNFAELLEFLDQETKEDIVWPYWKQVIEEHHSDSIEQVIAAKFGKYLWSFKDAEEMDLVMRKFMEYSKSEDESLRLSAVYNFPAVVAVAGLRYEENHLHEILQSFCDDDSSGVKMTLASSIHDIAIILARQAPRYLTEAFLKLLDDNDIDVVISALANCYITFEKLKNDDEDLPMEGFDNRDVLMRIITQELGRSQSSYHRMLYLEYVHVMQETFSRKYFKDNVMLDLLELHRDPVYNVRMKFLELADGSKKCLNGCTKDSPLVSRWNEALHRLSQDDDQQIRIKASHLLSIGIETISSTRSSIVSVNNENINLSDDEMKDMEKEEYEEKQRMNDMEQEDSHRKKEADDARSDFAKKLKDKWSGAKTSGTSNLKPLSKGGRSSKNNSQTKLTTITSSTTKLSSRNSLTSLNTANSYTTSSMTVPLSSKQSRGKSAGPTGHLQPLKEKTSKLKTSDEDLKSSDNTSRLVKSPSSSAVSSSNYVTGKAGHIKSSQLPSSKSESSSSTSSTCKKPPKQHLPPIKKELNE</sequence>
<feature type="compositionally biased region" description="Polar residues" evidence="2">
    <location>
        <begin position="643"/>
        <end position="666"/>
    </location>
</feature>
<dbReference type="InterPro" id="IPR011989">
    <property type="entry name" value="ARM-like"/>
</dbReference>
<dbReference type="Gene3D" id="1.25.10.10">
    <property type="entry name" value="Leucine-rich Repeat Variant"/>
    <property type="match status" value="1"/>
</dbReference>
<dbReference type="InterPro" id="IPR039918">
    <property type="entry name" value="PPP4R4"/>
</dbReference>